<reference evidence="3 4" key="1">
    <citation type="submission" date="2020-07" db="EMBL/GenBank/DDBJ databases">
        <title>Draft whole-genome sequence of Heliobacterium chlorum DSM 3682, type strain.</title>
        <authorList>
            <person name="Kyndt J.A."/>
            <person name="Meyer T.E."/>
            <person name="Imhoff J.F."/>
        </authorList>
    </citation>
    <scope>NUCLEOTIDE SEQUENCE [LARGE SCALE GENOMIC DNA]</scope>
    <source>
        <strain evidence="3 4">DSM 3682</strain>
    </source>
</reference>
<comment type="caution">
    <text evidence="3">The sequence shown here is derived from an EMBL/GenBank/DDBJ whole genome shotgun (WGS) entry which is preliminary data.</text>
</comment>
<dbReference type="RefSeq" id="WP_188039239.1">
    <property type="nucleotide sequence ID" value="NZ_JACVHF010000004.1"/>
</dbReference>
<accession>A0ABR7SZZ1</accession>
<feature type="region of interest" description="Disordered" evidence="1">
    <location>
        <begin position="213"/>
        <end position="246"/>
    </location>
</feature>
<dbReference type="EMBL" id="JACVHF010000004">
    <property type="protein sequence ID" value="MBC9784109.1"/>
    <property type="molecule type" value="Genomic_DNA"/>
</dbReference>
<evidence type="ECO:0000313" key="4">
    <source>
        <dbReference type="Proteomes" id="UP000617402"/>
    </source>
</evidence>
<proteinExistence type="predicted"/>
<feature type="compositionally biased region" description="Polar residues" evidence="1">
    <location>
        <begin position="34"/>
        <end position="54"/>
    </location>
</feature>
<evidence type="ECO:0008006" key="5">
    <source>
        <dbReference type="Google" id="ProtNLM"/>
    </source>
</evidence>
<feature type="region of interest" description="Disordered" evidence="1">
    <location>
        <begin position="83"/>
        <end position="163"/>
    </location>
</feature>
<keyword evidence="4" id="KW-1185">Reference proteome</keyword>
<name>A0ABR7SZZ1_HELCL</name>
<feature type="signal peptide" evidence="2">
    <location>
        <begin position="1"/>
        <end position="27"/>
    </location>
</feature>
<feature type="region of interest" description="Disordered" evidence="1">
    <location>
        <begin position="34"/>
        <end position="63"/>
    </location>
</feature>
<keyword evidence="2" id="KW-0732">Signal</keyword>
<dbReference type="Proteomes" id="UP000617402">
    <property type="component" value="Unassembled WGS sequence"/>
</dbReference>
<evidence type="ECO:0000313" key="3">
    <source>
        <dbReference type="EMBL" id="MBC9784109.1"/>
    </source>
</evidence>
<organism evidence="3 4">
    <name type="scientific">Heliobacterium chlorum</name>
    <dbReference type="NCBI Taxonomy" id="2698"/>
    <lineage>
        <taxon>Bacteria</taxon>
        <taxon>Bacillati</taxon>
        <taxon>Bacillota</taxon>
        <taxon>Clostridia</taxon>
        <taxon>Eubacteriales</taxon>
        <taxon>Heliobacteriaceae</taxon>
        <taxon>Heliobacterium</taxon>
    </lineage>
</organism>
<feature type="compositionally biased region" description="Low complexity" evidence="1">
    <location>
        <begin position="104"/>
        <end position="138"/>
    </location>
</feature>
<sequence>MSIHREMSSVKKGLSVAALLIALAVVAGCNSNGASTANPTAQSQSGKEGTTNGATIPLPNRQPELVGKVKDIVGNEVTLYKGKVEQNQDGTASNNSGGNGAANGNGQNQNNQNRPNRQNNPTGQNDPNGQNSQNGQNGETRTQRDNGQRPAGMGRMTFTDETETVLIPVGTPIATMQRGSRVAVSAQLTDIKKDQIVRFWKNGDTIEFVQLLGGANGGQRPNQQPGNGQAGNGNPRPGGPDGNNSR</sequence>
<feature type="compositionally biased region" description="Low complexity" evidence="1">
    <location>
        <begin position="218"/>
        <end position="235"/>
    </location>
</feature>
<evidence type="ECO:0000256" key="1">
    <source>
        <dbReference type="SAM" id="MobiDB-lite"/>
    </source>
</evidence>
<protein>
    <recommendedName>
        <fullName evidence="5">Lipoprotein</fullName>
    </recommendedName>
</protein>
<evidence type="ECO:0000256" key="2">
    <source>
        <dbReference type="SAM" id="SignalP"/>
    </source>
</evidence>
<dbReference type="PROSITE" id="PS51257">
    <property type="entry name" value="PROKAR_LIPOPROTEIN"/>
    <property type="match status" value="1"/>
</dbReference>
<gene>
    <name evidence="3" type="ORF">H1S01_06240</name>
</gene>
<feature type="chain" id="PRO_5046350004" description="Lipoprotein" evidence="2">
    <location>
        <begin position="28"/>
        <end position="246"/>
    </location>
</feature>